<evidence type="ECO:0000313" key="5">
    <source>
        <dbReference type="Proteomes" id="UP001107558"/>
    </source>
</evidence>
<keyword evidence="3" id="KW-1133">Transmembrane helix</keyword>
<dbReference type="EMBL" id="JADBJN010000001">
    <property type="protein sequence ID" value="KAG5679897.1"/>
    <property type="molecule type" value="Genomic_DNA"/>
</dbReference>
<evidence type="ECO:0000313" key="4">
    <source>
        <dbReference type="EMBL" id="KAG5679897.1"/>
    </source>
</evidence>
<dbReference type="AlphaFoldDB" id="A0A9J6CCK4"/>
<dbReference type="PANTHER" id="PTHR24366:SF96">
    <property type="entry name" value="LEUCINE RICH REPEAT CONTAINING 53"/>
    <property type="match status" value="1"/>
</dbReference>
<dbReference type="Proteomes" id="UP001107558">
    <property type="component" value="Chromosome 1"/>
</dbReference>
<sequence length="589" mass="67122">MTCTSDVPQLNFMYSSQFNFRGSRVKCTFSNIQSIETMKNLVQDNSRQYPTTNIVSIAFNQSNLAEFPDRTFSLFQNLRSLDASNLNLISISSSAFSGLTSLDVIDLSFNNLTSLPGKVFANRKLKFLDLSYNLISTIDDAAFSGSEIDKINLSFNKIKSTTFINGFKSFILMQLNDNQIENFDKVEIARDNWNTQREIFYVLQYPSINLQNNKIKNFDCSSTMKFVLIDLENNLELKEVKLNDCEINQFDVTNCMNLKKIRLSDKVNGFTAKNVKFDEINFGTSKSLTSLVLTNNSLSSQTIDNIMKLENLTTLDLSFNTIGSLNVSTFAKLKNLITLKLKATQISDIKFGTFSHQTGVRTLDISDNNLGYFDMQMIFSMNSLTTLDISGNDLKELKNIESAHSTFASLEKIDLTNNKWTCKYLMRLMRIMQAYRVNLVHSSIEEHQSNIHGIYCLHIDGDDSYIAPLMPDATNITEFRDKLNELVSEISKMTSQRMSFDERLRAIEKRVDEKLNIFTTSEALKATKIDQVEVKNGALLEFALIIVCCCFTIFMIMKMFVFVKNNLLNKPKPMRVGLSQNTLTIDDDY</sequence>
<dbReference type="InterPro" id="IPR032675">
    <property type="entry name" value="LRR_dom_sf"/>
</dbReference>
<gene>
    <name evidence="4" type="ORF">PVAND_009433</name>
</gene>
<accession>A0A9J6CCK4</accession>
<keyword evidence="1" id="KW-0433">Leucine-rich repeat</keyword>
<dbReference type="Pfam" id="PF00560">
    <property type="entry name" value="LRR_1"/>
    <property type="match status" value="1"/>
</dbReference>
<proteinExistence type="predicted"/>
<evidence type="ECO:0000256" key="1">
    <source>
        <dbReference type="ARBA" id="ARBA00022614"/>
    </source>
</evidence>
<feature type="transmembrane region" description="Helical" evidence="3">
    <location>
        <begin position="542"/>
        <end position="563"/>
    </location>
</feature>
<dbReference type="PANTHER" id="PTHR24366">
    <property type="entry name" value="IG(IMMUNOGLOBULIN) AND LRR(LEUCINE RICH REPEAT) DOMAINS"/>
    <property type="match status" value="1"/>
</dbReference>
<keyword evidence="3" id="KW-0812">Transmembrane</keyword>
<reference evidence="4" key="1">
    <citation type="submission" date="2021-03" db="EMBL/GenBank/DDBJ databases">
        <title>Chromosome level genome of the anhydrobiotic midge Polypedilum vanderplanki.</title>
        <authorList>
            <person name="Yoshida Y."/>
            <person name="Kikawada T."/>
            <person name="Gusev O."/>
        </authorList>
    </citation>
    <scope>NUCLEOTIDE SEQUENCE</scope>
    <source>
        <strain evidence="4">NIAS01</strain>
        <tissue evidence="4">Whole body or cell culture</tissue>
    </source>
</reference>
<organism evidence="4 5">
    <name type="scientific">Polypedilum vanderplanki</name>
    <name type="common">Sleeping chironomid midge</name>
    <dbReference type="NCBI Taxonomy" id="319348"/>
    <lineage>
        <taxon>Eukaryota</taxon>
        <taxon>Metazoa</taxon>
        <taxon>Ecdysozoa</taxon>
        <taxon>Arthropoda</taxon>
        <taxon>Hexapoda</taxon>
        <taxon>Insecta</taxon>
        <taxon>Pterygota</taxon>
        <taxon>Neoptera</taxon>
        <taxon>Endopterygota</taxon>
        <taxon>Diptera</taxon>
        <taxon>Nematocera</taxon>
        <taxon>Chironomoidea</taxon>
        <taxon>Chironomidae</taxon>
        <taxon>Chironominae</taxon>
        <taxon>Polypedilum</taxon>
        <taxon>Polypedilum</taxon>
    </lineage>
</organism>
<dbReference type="InterPro" id="IPR003591">
    <property type="entry name" value="Leu-rich_rpt_typical-subtyp"/>
</dbReference>
<dbReference type="Pfam" id="PF13855">
    <property type="entry name" value="LRR_8"/>
    <property type="match status" value="2"/>
</dbReference>
<dbReference type="PROSITE" id="PS51450">
    <property type="entry name" value="LRR"/>
    <property type="match status" value="4"/>
</dbReference>
<name>A0A9J6CCK4_POLVA</name>
<evidence type="ECO:0000256" key="3">
    <source>
        <dbReference type="SAM" id="Phobius"/>
    </source>
</evidence>
<dbReference type="OrthoDB" id="7789470at2759"/>
<evidence type="ECO:0000256" key="2">
    <source>
        <dbReference type="ARBA" id="ARBA00022737"/>
    </source>
</evidence>
<comment type="caution">
    <text evidence="4">The sequence shown here is derived from an EMBL/GenBank/DDBJ whole genome shotgun (WGS) entry which is preliminary data.</text>
</comment>
<dbReference type="SMART" id="SM00369">
    <property type="entry name" value="LRR_TYP"/>
    <property type="match status" value="6"/>
</dbReference>
<dbReference type="SMART" id="SM00365">
    <property type="entry name" value="LRR_SD22"/>
    <property type="match status" value="5"/>
</dbReference>
<keyword evidence="3" id="KW-0472">Membrane</keyword>
<keyword evidence="5" id="KW-1185">Reference proteome</keyword>
<dbReference type="SUPFAM" id="SSF52058">
    <property type="entry name" value="L domain-like"/>
    <property type="match status" value="1"/>
</dbReference>
<dbReference type="Gene3D" id="3.80.10.10">
    <property type="entry name" value="Ribonuclease Inhibitor"/>
    <property type="match status" value="2"/>
</dbReference>
<dbReference type="InterPro" id="IPR001611">
    <property type="entry name" value="Leu-rich_rpt"/>
</dbReference>
<protein>
    <submittedName>
        <fullName evidence="4">Uncharacterized protein</fullName>
    </submittedName>
</protein>
<keyword evidence="2" id="KW-0677">Repeat</keyword>